<organism evidence="1 2">
    <name type="scientific">Nocardia albiluteola</name>
    <dbReference type="NCBI Taxonomy" id="2842303"/>
    <lineage>
        <taxon>Bacteria</taxon>
        <taxon>Bacillati</taxon>
        <taxon>Actinomycetota</taxon>
        <taxon>Actinomycetes</taxon>
        <taxon>Mycobacteriales</taxon>
        <taxon>Nocardiaceae</taxon>
        <taxon>Nocardia</taxon>
    </lineage>
</organism>
<evidence type="ECO:0000313" key="2">
    <source>
        <dbReference type="Proteomes" id="UP000733379"/>
    </source>
</evidence>
<dbReference type="RefSeq" id="WP_215923102.1">
    <property type="nucleotide sequence ID" value="NZ_JAHKNI010000018.1"/>
</dbReference>
<accession>A0ABS6B9N7</accession>
<gene>
    <name evidence="1" type="ORF">KO481_36520</name>
</gene>
<protein>
    <submittedName>
        <fullName evidence="1">ATP-binding protein</fullName>
    </submittedName>
</protein>
<dbReference type="EMBL" id="JAHKNI010000018">
    <property type="protein sequence ID" value="MBU3067012.1"/>
    <property type="molecule type" value="Genomic_DNA"/>
</dbReference>
<evidence type="ECO:0000313" key="1">
    <source>
        <dbReference type="EMBL" id="MBU3067012.1"/>
    </source>
</evidence>
<reference evidence="1 2" key="1">
    <citation type="submission" date="2021-06" db="EMBL/GenBank/DDBJ databases">
        <title>Actinomycetes sequencing.</title>
        <authorList>
            <person name="Shan Q."/>
        </authorList>
    </citation>
    <scope>NUCLEOTIDE SEQUENCE [LARGE SCALE GENOMIC DNA]</scope>
    <source>
        <strain evidence="1 2">NEAU-G5</strain>
    </source>
</reference>
<name>A0ABS6B9N7_9NOCA</name>
<keyword evidence="1" id="KW-0547">Nucleotide-binding</keyword>
<dbReference type="GO" id="GO:0005524">
    <property type="term" value="F:ATP binding"/>
    <property type="evidence" value="ECO:0007669"/>
    <property type="project" value="UniProtKB-KW"/>
</dbReference>
<dbReference type="Proteomes" id="UP000733379">
    <property type="component" value="Unassembled WGS sequence"/>
</dbReference>
<comment type="caution">
    <text evidence="1">The sequence shown here is derived from an EMBL/GenBank/DDBJ whole genome shotgun (WGS) entry which is preliminary data.</text>
</comment>
<keyword evidence="2" id="KW-1185">Reference proteome</keyword>
<sequence length="1531" mass="167495">MADEQLALSGRYLYERVGPARFQQLCGALLKHSNPDVTCYPIGESDGGRDVTLDRLGIIYQVKWAKRQPRNPVVWLNRAIAGEAKNIRALVAAGAREYVLMTTVSGTSAPGSGSMDSLNKELEAHSQRFGIPMRCEWRDCIDARVDAAPAELKVAYMDMLAGADAAWVGAHAGLIEQPVSPATDQLNRLTARVRDRTGHDITGPEGSFQIVREEVFDTLLSTLTDAGTGAGIALVVGEPDVGKSAMTLRIAETLRNQGNFVPAFSLYHLPPTLVELESSLGRGYSEALRHARTGAVALTVIDGAEAAQEGRFDLLTQLVVAALRADFGVAIVARSDAGVTIRDSVAQARRAVETATALVEYEFPALSEAERSQLTTKFTSLQRLMSESTAWVFGRLGLVDLLLRIGSAALPDRILSEADVFAAVWRGIVRRPTAPCPDAREHALVMMARRRLLPDTPMLSSLEVSALPSLRSDGLLLASDAQSAWNSGEEFSGDLLRDLATAKLLLIEGWAVLRAAGAPRWALRATRLACQARLSGASHDIAAESIRMNGVFRDLAMEFGYRWAELPLEALMTHGAAPQVHAEIWPTATEQYRDDLLRLAFHRHTRAGVGDPAVLAPLVEFAYVRPPLDSRKTHLRPDGAVERVVLAWLRGLVHHGTGRTPLRARVRDAALADAEQDSKRKYTFGAISPFLIEALSLLGSDLDSRTERFLRGCDGRSSSSLQPAVEHHWSISSLAQYNPKLLADLAILYYGNGGDHKDAGKLIERKAAPDPDLGPFAVLLETIPSVAFSTIQSILNRRAESSASRVGRSSRGIELEFPDGSRRYCHGNYLVWNWRWGGHPFSSMDMPAVSALSALERHVSSFLNAPGPSVAEIVELMLHDCTNLAMPALVVTLLIEHIDKVEDELDCWLTQPEVWELEWQSYSYCERLHAGTEVPEWRSQPQERYWLSSAAATLMAAALSAGSDEYIALLAGIGTELARRSQAIGGGVAERGRRWSMLFESANYHLQTQDGTVVGIDYQPPAEPEPIPDETCPDEAPVRRFHELEFKYDLKLRDDKVPTHTELAADLSAIRRLATIAPYDQDRSARRTAESISLAAITAFSAGATSLSEEDMQWAVAIFVEGCRSTGDEMERVGRYLSGNPDTGNGLLTLLAPRYDQLNISGDQLAGAFLHLATELLSGFGSALASGGASAVWAAPCRAFPQSGRCRHDIAWSAVETWLRYNAPGYGQQIDPHVGVRELLSTLERPNRHALVGPIVACAEASASTCCVNEEATTLFEPLLAVYRSCMVGESKRPMSHADPENSDKHIPRLLFDRAAKGDFDPLRRQLEAFAGSPAALSGLLYGLTWHATHHADARRALPSIWPSVMTLVLDNRQPEPNDRLEYLLPAPTTARLSAVHEFALAVMFQPDRRHPDEIVAEATAEWISPAAIDGLIERWIPFVAGQLDAMDRFVRFARTTAVAWQITAGLDHVERLLDGEYGGAGWSRALAVWLTDLRPAIEPQSSRMKVFLRIVDTMVERGNPEAMPLQLAAE</sequence>
<keyword evidence="1" id="KW-0067">ATP-binding</keyword>
<proteinExistence type="predicted"/>